<proteinExistence type="predicted"/>
<protein>
    <recommendedName>
        <fullName evidence="4">O-fucosyltransferase family protein</fullName>
    </recommendedName>
</protein>
<organism evidence="2 3">
    <name type="scientific">Cylindrobasidium torrendii FP15055 ss-10</name>
    <dbReference type="NCBI Taxonomy" id="1314674"/>
    <lineage>
        <taxon>Eukaryota</taxon>
        <taxon>Fungi</taxon>
        <taxon>Dikarya</taxon>
        <taxon>Basidiomycota</taxon>
        <taxon>Agaricomycotina</taxon>
        <taxon>Agaricomycetes</taxon>
        <taxon>Agaricomycetidae</taxon>
        <taxon>Agaricales</taxon>
        <taxon>Marasmiineae</taxon>
        <taxon>Physalacriaceae</taxon>
        <taxon>Cylindrobasidium</taxon>
    </lineage>
</organism>
<evidence type="ECO:0000313" key="3">
    <source>
        <dbReference type="Proteomes" id="UP000054007"/>
    </source>
</evidence>
<dbReference type="OrthoDB" id="3345970at2759"/>
<keyword evidence="3" id="KW-1185">Reference proteome</keyword>
<accession>A0A0D7BK29</accession>
<evidence type="ECO:0000256" key="1">
    <source>
        <dbReference type="SAM" id="MobiDB-lite"/>
    </source>
</evidence>
<dbReference type="Gene3D" id="3.40.50.11350">
    <property type="match status" value="1"/>
</dbReference>
<reference evidence="2 3" key="1">
    <citation type="journal article" date="2015" name="Fungal Genet. Biol.">
        <title>Evolution of novel wood decay mechanisms in Agaricales revealed by the genome sequences of Fistulina hepatica and Cylindrobasidium torrendii.</title>
        <authorList>
            <person name="Floudas D."/>
            <person name="Held B.W."/>
            <person name="Riley R."/>
            <person name="Nagy L.G."/>
            <person name="Koehler G."/>
            <person name="Ransdell A.S."/>
            <person name="Younus H."/>
            <person name="Chow J."/>
            <person name="Chiniquy J."/>
            <person name="Lipzen A."/>
            <person name="Tritt A."/>
            <person name="Sun H."/>
            <person name="Haridas S."/>
            <person name="LaButti K."/>
            <person name="Ohm R.A."/>
            <person name="Kues U."/>
            <person name="Blanchette R.A."/>
            <person name="Grigoriev I.V."/>
            <person name="Minto R.E."/>
            <person name="Hibbett D.S."/>
        </authorList>
    </citation>
    <scope>NUCLEOTIDE SEQUENCE [LARGE SCALE GENOMIC DNA]</scope>
    <source>
        <strain evidence="2 3">FP15055 ss-10</strain>
    </source>
</reference>
<gene>
    <name evidence="2" type="ORF">CYLTODRAFT_419701</name>
</gene>
<sequence>MVAYLPLFNQQARRNYPAAKLAAACFGVIALCAIILPHTRAGRTAYSTVFPPPSLSCIGDDCAPPHPHGHDTWPDESDIELEPQTPDVTPRPASKAVTSELLSLGEINLVVSQTNGRVLVRDWDLGLGWNNMRYIIETGLALAKSINRTLVLPSFVYARGCEYDYHVCGDYVPMVNRGDAVGNDEWRELPIAQQMGWRIPIEVMLNITLLREHQPVITVGDFLHLHGLPYDLEKSNGYWRREEYAAQPNVFTNKTPTFGVIENGDWDPRTIVRVNEIPEDWQSRLENEHFDTELDTRLREKLDDDKMWLSWDRVEGVIGSKDTNETIHALRQAGWEALHTWDAIVGLDYNKAVVEPILQAAPLSVLRGFINDFKSREEDILLIAGGIHYGRKPGSLLYTTQEAAQEFAKVPLYELQRRNEMVVLAETLVGRMDELAGGRQWMAAHMRRGDFVRYGWVMENTPEAHIARVKQHLTEGREVLKALQTAELKTFDIPGDVQPDASFRSHGLPNEGDWFYVATDERDPKVLDYFRKQGAVFMDDLLTINDRRAFGKEADINWALMITDIRALVEQVILARSAFFYGHAMSSVPGSVLNMRATRGADPRTHRID</sequence>
<dbReference type="AlphaFoldDB" id="A0A0D7BK29"/>
<evidence type="ECO:0000313" key="2">
    <source>
        <dbReference type="EMBL" id="KIY70469.1"/>
    </source>
</evidence>
<dbReference type="STRING" id="1314674.A0A0D7BK29"/>
<name>A0A0D7BK29_9AGAR</name>
<evidence type="ECO:0008006" key="4">
    <source>
        <dbReference type="Google" id="ProtNLM"/>
    </source>
</evidence>
<feature type="region of interest" description="Disordered" evidence="1">
    <location>
        <begin position="66"/>
        <end position="92"/>
    </location>
</feature>
<dbReference type="EMBL" id="KN880467">
    <property type="protein sequence ID" value="KIY70469.1"/>
    <property type="molecule type" value="Genomic_DNA"/>
</dbReference>
<dbReference type="Proteomes" id="UP000054007">
    <property type="component" value="Unassembled WGS sequence"/>
</dbReference>
<dbReference type="CDD" id="cd11296">
    <property type="entry name" value="O-FucT_like"/>
    <property type="match status" value="1"/>
</dbReference>